<keyword evidence="4" id="KW-1185">Reference proteome</keyword>
<keyword evidence="1" id="KW-0812">Transmembrane</keyword>
<feature type="transmembrane region" description="Helical" evidence="1">
    <location>
        <begin position="6"/>
        <end position="28"/>
    </location>
</feature>
<reference evidence="3 4" key="1">
    <citation type="submission" date="2006-03" db="EMBL/GenBank/DDBJ databases">
        <title>Complete sequence of Shewanella denitrificans OS217.</title>
        <authorList>
            <consortium name="US DOE Joint Genome Institute"/>
            <person name="Copeland A."/>
            <person name="Lucas S."/>
            <person name="Lapidus A."/>
            <person name="Barry K."/>
            <person name="Detter J.C."/>
            <person name="Glavina del Rio T."/>
            <person name="Hammon N."/>
            <person name="Israni S."/>
            <person name="Dalin E."/>
            <person name="Tice H."/>
            <person name="Pitluck S."/>
            <person name="Brettin T."/>
            <person name="Bruce D."/>
            <person name="Han C."/>
            <person name="Tapia R."/>
            <person name="Gilna P."/>
            <person name="Kiss H."/>
            <person name="Schmutz J."/>
            <person name="Larimer F."/>
            <person name="Land M."/>
            <person name="Hauser L."/>
            <person name="Kyrpides N."/>
            <person name="Lykidis A."/>
            <person name="Richardson P."/>
        </authorList>
    </citation>
    <scope>NUCLEOTIDE SEQUENCE [LARGE SCALE GENOMIC DNA]</scope>
    <source>
        <strain evidence="4">OS217 / ATCC BAA-1090 / DSM 15013</strain>
    </source>
</reference>
<name>Q12MS2_SHEDO</name>
<dbReference type="eggNOG" id="ENOG5032SP8">
    <property type="taxonomic scope" value="Bacteria"/>
</dbReference>
<evidence type="ECO:0000313" key="4">
    <source>
        <dbReference type="Proteomes" id="UP000001982"/>
    </source>
</evidence>
<evidence type="ECO:0000256" key="1">
    <source>
        <dbReference type="SAM" id="Phobius"/>
    </source>
</evidence>
<evidence type="ECO:0000313" key="3">
    <source>
        <dbReference type="EMBL" id="ABE55254.1"/>
    </source>
</evidence>
<organism evidence="3 4">
    <name type="scientific">Shewanella denitrificans (strain OS217 / ATCC BAA-1090 / DSM 15013)</name>
    <dbReference type="NCBI Taxonomy" id="318161"/>
    <lineage>
        <taxon>Bacteria</taxon>
        <taxon>Pseudomonadati</taxon>
        <taxon>Pseudomonadota</taxon>
        <taxon>Gammaproteobacteria</taxon>
        <taxon>Alteromonadales</taxon>
        <taxon>Shewanellaceae</taxon>
        <taxon>Shewanella</taxon>
    </lineage>
</organism>
<dbReference type="HOGENOM" id="CLU_099857_1_0_6"/>
<dbReference type="AlphaFoldDB" id="Q12MS2"/>
<gene>
    <name evidence="3" type="ordered locus">Sden_1971</name>
</gene>
<dbReference type="InterPro" id="IPR025349">
    <property type="entry name" value="DUF4253"/>
</dbReference>
<dbReference type="EMBL" id="CP000302">
    <property type="protein sequence ID" value="ABE55254.1"/>
    <property type="molecule type" value="Genomic_DNA"/>
</dbReference>
<keyword evidence="1" id="KW-1133">Transmembrane helix</keyword>
<proteinExistence type="predicted"/>
<accession>Q12MS2</accession>
<keyword evidence="1" id="KW-0472">Membrane</keyword>
<dbReference type="Proteomes" id="UP000001982">
    <property type="component" value="Chromosome"/>
</dbReference>
<dbReference type="OrthoDB" id="529208at2"/>
<evidence type="ECO:0000259" key="2">
    <source>
        <dbReference type="Pfam" id="PF14062"/>
    </source>
</evidence>
<dbReference type="KEGG" id="sdn:Sden_1971"/>
<dbReference type="Pfam" id="PF14062">
    <property type="entry name" value="DUF4253"/>
    <property type="match status" value="1"/>
</dbReference>
<sequence>MNKLIFFGSALLIIVSIYCVLSLIARIFRPPEADYLEKKYQQVMADKKLIDSLANDELQLLKKLNFSTKLLSKIKQINTNKITQLHKVYTECADEFDDEYFEGVFLSCSEREAKMAINDLKHEFQKQGYLIFRNDSDHLGSGLAVIKGSEPWDILRYRQTDGCNYGLDTQAIIKQLRDWGVTEVLGVGRDWVEFDFGRFADDEMALAAELYEFCPDIIEQGLGSVEKLADCLDVSTQITLWWD</sequence>
<protein>
    <submittedName>
        <fullName evidence="3">Conserved hypothetical cytosolic protein</fullName>
    </submittedName>
</protein>
<feature type="domain" description="DUF4253" evidence="2">
    <location>
        <begin position="143"/>
        <end position="243"/>
    </location>
</feature>